<dbReference type="GO" id="GO:0006564">
    <property type="term" value="P:L-serine biosynthetic process"/>
    <property type="evidence" value="ECO:0007669"/>
    <property type="project" value="UniProtKB-UniRule"/>
</dbReference>
<keyword evidence="11" id="KW-0963">Cytoplasm</keyword>
<organism evidence="13 14">
    <name type="scientific">Calderihabitans maritimus</name>
    <dbReference type="NCBI Taxonomy" id="1246530"/>
    <lineage>
        <taxon>Bacteria</taxon>
        <taxon>Bacillati</taxon>
        <taxon>Bacillota</taxon>
        <taxon>Clostridia</taxon>
        <taxon>Neomoorellales</taxon>
        <taxon>Calderihabitantaceae</taxon>
        <taxon>Calderihabitans</taxon>
    </lineage>
</organism>
<evidence type="ECO:0000256" key="8">
    <source>
        <dbReference type="ARBA" id="ARBA00023299"/>
    </source>
</evidence>
<comment type="caution">
    <text evidence="11">Lacks conserved residue(s) required for the propagation of feature annotation.</text>
</comment>
<keyword evidence="7 11" id="KW-0663">Pyridoxal phosphate</keyword>
<dbReference type="InterPro" id="IPR015422">
    <property type="entry name" value="PyrdxlP-dep_Trfase_small"/>
</dbReference>
<proteinExistence type="inferred from homology"/>
<reference evidence="14" key="1">
    <citation type="journal article" date="2017" name="Appl. Environ. Microbiol.">
        <title>Genomic analysis of Calderihabitans maritimus KKC1, a thermophilic hydrogenogenic carboxydotrophic bacterium isolated from marine sediment.</title>
        <authorList>
            <person name="Omae K."/>
            <person name="Yoneda Y."/>
            <person name="Fukuyama Y."/>
            <person name="Yoshida T."/>
            <person name="Sako Y."/>
        </authorList>
    </citation>
    <scope>NUCLEOTIDE SEQUENCE [LARGE SCALE GENOMIC DNA]</scope>
    <source>
        <strain evidence="14">KKC1</strain>
    </source>
</reference>
<dbReference type="FunFam" id="3.40.640.10:FF:000010">
    <property type="entry name" value="Phosphoserine aminotransferase"/>
    <property type="match status" value="1"/>
</dbReference>
<feature type="binding site" evidence="11">
    <location>
        <position position="103"/>
    </location>
    <ligand>
        <name>pyridoxal 5'-phosphate</name>
        <dbReference type="ChEBI" id="CHEBI:597326"/>
    </ligand>
</feature>
<keyword evidence="4 11" id="KW-0032">Aminotransferase</keyword>
<evidence type="ECO:0000256" key="11">
    <source>
        <dbReference type="HAMAP-Rule" id="MF_00160"/>
    </source>
</evidence>
<protein>
    <recommendedName>
        <fullName evidence="11">Phosphoserine aminotransferase</fullName>
        <ecNumber evidence="11">2.6.1.52</ecNumber>
    </recommendedName>
    <alternativeName>
        <fullName evidence="11">Phosphohydroxythreonine aminotransferase</fullName>
        <shortName evidence="11">PSAT</shortName>
    </alternativeName>
</protein>
<feature type="binding site" evidence="11">
    <location>
        <begin position="238"/>
        <end position="239"/>
    </location>
    <ligand>
        <name>pyridoxal 5'-phosphate</name>
        <dbReference type="ChEBI" id="CHEBI:597326"/>
    </ligand>
</feature>
<dbReference type="SUPFAM" id="SSF53383">
    <property type="entry name" value="PLP-dependent transferases"/>
    <property type="match status" value="1"/>
</dbReference>
<comment type="caution">
    <text evidence="13">The sequence shown here is derived from an EMBL/GenBank/DDBJ whole genome shotgun (WGS) entry which is preliminary data.</text>
</comment>
<feature type="binding site" evidence="11">
    <location>
        <begin position="77"/>
        <end position="78"/>
    </location>
    <ligand>
        <name>pyridoxal 5'-phosphate</name>
        <dbReference type="ChEBI" id="CHEBI:597326"/>
    </ligand>
</feature>
<comment type="catalytic activity">
    <reaction evidence="9 11">
        <text>4-(phosphooxy)-L-threonine + 2-oxoglutarate = (R)-3-hydroxy-2-oxo-4-phosphooxybutanoate + L-glutamate</text>
        <dbReference type="Rhea" id="RHEA:16573"/>
        <dbReference type="ChEBI" id="CHEBI:16810"/>
        <dbReference type="ChEBI" id="CHEBI:29985"/>
        <dbReference type="ChEBI" id="CHEBI:58452"/>
        <dbReference type="ChEBI" id="CHEBI:58538"/>
        <dbReference type="EC" id="2.6.1.52"/>
    </reaction>
</comment>
<gene>
    <name evidence="11" type="primary">serC</name>
    <name evidence="13" type="ORF">KKC1_03300</name>
</gene>
<dbReference type="PIRSF" id="PIRSF000525">
    <property type="entry name" value="SerC"/>
    <property type="match status" value="1"/>
</dbReference>
<dbReference type="AlphaFoldDB" id="A0A1Z5HP02"/>
<feature type="binding site" evidence="11">
    <location>
        <position position="153"/>
    </location>
    <ligand>
        <name>pyridoxal 5'-phosphate</name>
        <dbReference type="ChEBI" id="CHEBI:597326"/>
    </ligand>
</feature>
<evidence type="ECO:0000256" key="3">
    <source>
        <dbReference type="ARBA" id="ARBA00006904"/>
    </source>
</evidence>
<comment type="pathway">
    <text evidence="2 11">Amino-acid biosynthesis; L-serine biosynthesis; L-serine from 3-phospho-D-glycerate: step 2/3.</text>
</comment>
<dbReference type="InterPro" id="IPR015421">
    <property type="entry name" value="PyrdxlP-dep_Trfase_major"/>
</dbReference>
<evidence type="ECO:0000313" key="13">
    <source>
        <dbReference type="EMBL" id="GAW91168.1"/>
    </source>
</evidence>
<feature type="binding site" evidence="11">
    <location>
        <position position="43"/>
    </location>
    <ligand>
        <name>L-glutamate</name>
        <dbReference type="ChEBI" id="CHEBI:29985"/>
    </ligand>
</feature>
<feature type="binding site" evidence="11">
    <location>
        <position position="173"/>
    </location>
    <ligand>
        <name>pyridoxal 5'-phosphate</name>
        <dbReference type="ChEBI" id="CHEBI:597326"/>
    </ligand>
</feature>
<dbReference type="Proteomes" id="UP000197032">
    <property type="component" value="Unassembled WGS sequence"/>
</dbReference>
<dbReference type="PANTHER" id="PTHR43247:SF1">
    <property type="entry name" value="PHOSPHOSERINE AMINOTRANSFERASE"/>
    <property type="match status" value="1"/>
</dbReference>
<comment type="similarity">
    <text evidence="3 11">Belongs to the class-V pyridoxal-phosphate-dependent aminotransferase family. SerC subfamily.</text>
</comment>
<dbReference type="Pfam" id="PF00266">
    <property type="entry name" value="Aminotran_5"/>
    <property type="match status" value="1"/>
</dbReference>
<evidence type="ECO:0000256" key="5">
    <source>
        <dbReference type="ARBA" id="ARBA00022605"/>
    </source>
</evidence>
<dbReference type="InterPro" id="IPR022278">
    <property type="entry name" value="Pser_aminoTfrase"/>
</dbReference>
<evidence type="ECO:0000256" key="2">
    <source>
        <dbReference type="ARBA" id="ARBA00005099"/>
    </source>
</evidence>
<feature type="modified residue" description="N6-(pyridoxal phosphate)lysine" evidence="11">
    <location>
        <position position="197"/>
    </location>
</feature>
<dbReference type="RefSeq" id="WP_088552749.1">
    <property type="nucleotide sequence ID" value="NZ_BDGJ01000008.1"/>
</dbReference>
<keyword evidence="5 11" id="KW-0028">Amino-acid biosynthesis</keyword>
<comment type="subcellular location">
    <subcellularLocation>
        <location evidence="11">Cytoplasm</location>
    </subcellularLocation>
</comment>
<comment type="function">
    <text evidence="1 11">Catalyzes the reversible conversion of 3-phosphohydroxypyruvate to phosphoserine and of 3-hydroxy-2-oxo-4-phosphonooxybutanoate to phosphohydroxythreonine.</text>
</comment>
<dbReference type="InterPro" id="IPR000192">
    <property type="entry name" value="Aminotrans_V_dom"/>
</dbReference>
<evidence type="ECO:0000256" key="6">
    <source>
        <dbReference type="ARBA" id="ARBA00022679"/>
    </source>
</evidence>
<evidence type="ECO:0000256" key="10">
    <source>
        <dbReference type="ARBA" id="ARBA00049007"/>
    </source>
</evidence>
<comment type="cofactor">
    <cofactor evidence="11">
        <name>pyridoxal 5'-phosphate</name>
        <dbReference type="ChEBI" id="CHEBI:597326"/>
    </cofactor>
    <text evidence="11">Binds 1 pyridoxal phosphate per subunit.</text>
</comment>
<keyword evidence="8 11" id="KW-0718">Serine biosynthesis</keyword>
<feature type="domain" description="Aminotransferase class V" evidence="12">
    <location>
        <begin position="5"/>
        <end position="349"/>
    </location>
</feature>
<keyword evidence="14" id="KW-1185">Reference proteome</keyword>
<evidence type="ECO:0000256" key="1">
    <source>
        <dbReference type="ARBA" id="ARBA00003483"/>
    </source>
</evidence>
<dbReference type="UniPathway" id="UPA00135">
    <property type="reaction ID" value="UER00197"/>
</dbReference>
<dbReference type="GO" id="GO:0004648">
    <property type="term" value="F:O-phospho-L-serine:2-oxoglutarate aminotransferase activity"/>
    <property type="evidence" value="ECO:0007669"/>
    <property type="project" value="UniProtKB-UniRule"/>
</dbReference>
<accession>A0A1Z5HP02</accession>
<comment type="subunit">
    <text evidence="11">Homodimer.</text>
</comment>
<dbReference type="NCBIfam" id="NF003764">
    <property type="entry name" value="PRK05355.1"/>
    <property type="match status" value="1"/>
</dbReference>
<dbReference type="GO" id="GO:0005737">
    <property type="term" value="C:cytoplasm"/>
    <property type="evidence" value="ECO:0007669"/>
    <property type="project" value="UniProtKB-SubCell"/>
</dbReference>
<feature type="binding site" evidence="11">
    <location>
        <position position="196"/>
    </location>
    <ligand>
        <name>pyridoxal 5'-phosphate</name>
        <dbReference type="ChEBI" id="CHEBI:597326"/>
    </ligand>
</feature>
<dbReference type="CDD" id="cd00611">
    <property type="entry name" value="PSAT_like"/>
    <property type="match status" value="1"/>
</dbReference>
<dbReference type="EC" id="2.6.1.52" evidence="11"/>
<evidence type="ECO:0000256" key="4">
    <source>
        <dbReference type="ARBA" id="ARBA00022576"/>
    </source>
</evidence>
<dbReference type="InterPro" id="IPR015424">
    <property type="entry name" value="PyrdxlP-dep_Trfase"/>
</dbReference>
<dbReference type="FunFam" id="3.90.1150.10:FF:000006">
    <property type="entry name" value="Phosphoserine aminotransferase"/>
    <property type="match status" value="1"/>
</dbReference>
<dbReference type="EMBL" id="BDGJ01000008">
    <property type="protein sequence ID" value="GAW91168.1"/>
    <property type="molecule type" value="Genomic_DNA"/>
</dbReference>
<dbReference type="GO" id="GO:0030170">
    <property type="term" value="F:pyridoxal phosphate binding"/>
    <property type="evidence" value="ECO:0007669"/>
    <property type="project" value="UniProtKB-UniRule"/>
</dbReference>
<dbReference type="Gene3D" id="3.90.1150.10">
    <property type="entry name" value="Aspartate Aminotransferase, domain 1"/>
    <property type="match status" value="1"/>
</dbReference>
<keyword evidence="6 11" id="KW-0808">Transferase</keyword>
<evidence type="ECO:0000256" key="7">
    <source>
        <dbReference type="ARBA" id="ARBA00022898"/>
    </source>
</evidence>
<dbReference type="HAMAP" id="MF_00160">
    <property type="entry name" value="SerC_aminotrans_5"/>
    <property type="match status" value="1"/>
</dbReference>
<dbReference type="OrthoDB" id="9809412at2"/>
<sequence>MTKRVFNFNPGPATLPLPVLEEAQKDLLNYKNTGMSVMEMSHRSKEVSELIEEAEALMKELLEIPQDYRVLFLQGGASSQFYMVPMNFLREGSEANYIITGSFAEKAYKEAVKIGPTHIAASTKEENFTRIVKPEEIKLSSHPAYVHITSNNTIYGTQWHAFPDFGDIPLVADMSSDILSRRFDVSKFALIYAGAQKNLGPAGVTVVIIRPDMLERVPDHLPTMLKYDTHAEKNSLYNTPPVFAIYMVTLVLRWVKNSGGLAAIEKQNEEKAKVLYDVLDNSGGFYRGHAQKDSRSLMNVTFRLPNEELEKLFLSEAADQGIVGVKGHRSVGGMRASIYNAMTLEGCRALADFMKEFQRRHG</sequence>
<dbReference type="Gene3D" id="3.40.640.10">
    <property type="entry name" value="Type I PLP-dependent aspartate aminotransferase-like (Major domain)"/>
    <property type="match status" value="1"/>
</dbReference>
<evidence type="ECO:0000256" key="9">
    <source>
        <dbReference type="ARBA" id="ARBA00047630"/>
    </source>
</evidence>
<evidence type="ECO:0000313" key="14">
    <source>
        <dbReference type="Proteomes" id="UP000197032"/>
    </source>
</evidence>
<evidence type="ECO:0000259" key="12">
    <source>
        <dbReference type="Pfam" id="PF00266"/>
    </source>
</evidence>
<comment type="catalytic activity">
    <reaction evidence="10 11">
        <text>O-phospho-L-serine + 2-oxoglutarate = 3-phosphooxypyruvate + L-glutamate</text>
        <dbReference type="Rhea" id="RHEA:14329"/>
        <dbReference type="ChEBI" id="CHEBI:16810"/>
        <dbReference type="ChEBI" id="CHEBI:18110"/>
        <dbReference type="ChEBI" id="CHEBI:29985"/>
        <dbReference type="ChEBI" id="CHEBI:57524"/>
        <dbReference type="EC" id="2.6.1.52"/>
    </reaction>
</comment>
<name>A0A1Z5HP02_9FIRM</name>
<dbReference type="NCBIfam" id="TIGR01364">
    <property type="entry name" value="serC_1"/>
    <property type="match status" value="1"/>
</dbReference>
<dbReference type="PANTHER" id="PTHR43247">
    <property type="entry name" value="PHOSPHOSERINE AMINOTRANSFERASE"/>
    <property type="match status" value="1"/>
</dbReference>